<proteinExistence type="predicted"/>
<protein>
    <submittedName>
        <fullName evidence="1">Uncharacterized protein</fullName>
    </submittedName>
</protein>
<comment type="caution">
    <text evidence="1">The sequence shown here is derived from an EMBL/GenBank/DDBJ whole genome shotgun (WGS) entry which is preliminary data.</text>
</comment>
<organism evidence="1 2">
    <name type="scientific">Penicillium capsulatum</name>
    <dbReference type="NCBI Taxonomy" id="69766"/>
    <lineage>
        <taxon>Eukaryota</taxon>
        <taxon>Fungi</taxon>
        <taxon>Dikarya</taxon>
        <taxon>Ascomycota</taxon>
        <taxon>Pezizomycotina</taxon>
        <taxon>Eurotiomycetes</taxon>
        <taxon>Eurotiomycetidae</taxon>
        <taxon>Eurotiales</taxon>
        <taxon>Aspergillaceae</taxon>
        <taxon>Penicillium</taxon>
    </lineage>
</organism>
<accession>A0A9W9ILI4</accession>
<name>A0A9W9ILI4_9EURO</name>
<keyword evidence="2" id="KW-1185">Reference proteome</keyword>
<reference evidence="1" key="2">
    <citation type="journal article" date="2023" name="IMA Fungus">
        <title>Comparative genomic study of the Penicillium genus elucidates a diverse pangenome and 15 lateral gene transfer events.</title>
        <authorList>
            <person name="Petersen C."/>
            <person name="Sorensen T."/>
            <person name="Nielsen M.R."/>
            <person name="Sondergaard T.E."/>
            <person name="Sorensen J.L."/>
            <person name="Fitzpatrick D.A."/>
            <person name="Frisvad J.C."/>
            <person name="Nielsen K.L."/>
        </authorList>
    </citation>
    <scope>NUCLEOTIDE SEQUENCE</scope>
    <source>
        <strain evidence="1">IBT 21917</strain>
    </source>
</reference>
<dbReference type="EMBL" id="JAPQKO010000002">
    <property type="protein sequence ID" value="KAJ5179286.1"/>
    <property type="molecule type" value="Genomic_DNA"/>
</dbReference>
<dbReference type="AlphaFoldDB" id="A0A9W9ILI4"/>
<evidence type="ECO:0000313" key="1">
    <source>
        <dbReference type="EMBL" id="KAJ5179286.1"/>
    </source>
</evidence>
<reference evidence="1" key="1">
    <citation type="submission" date="2022-11" db="EMBL/GenBank/DDBJ databases">
        <authorList>
            <person name="Petersen C."/>
        </authorList>
    </citation>
    <scope>NUCLEOTIDE SEQUENCE</scope>
    <source>
        <strain evidence="1">IBT 21917</strain>
    </source>
</reference>
<dbReference type="Proteomes" id="UP001146351">
    <property type="component" value="Unassembled WGS sequence"/>
</dbReference>
<dbReference type="OrthoDB" id="3596450at2759"/>
<sequence length="359" mass="41282">MPEHLASGGFPLFPALPRELQDYIWDVAARPFPGDRYLHALYAVDFWFNLAEGAETIRGDALRFGPDGSLTKQSYGLFVPWDDPARGLNTSAYRAIGGLWTACRGSRRAIERRYPKNEWWSDVPGPESECPHRLAGRGDYFNDPDASHTASYVDRQGRISHITISPQRDVVYFPESTVYSAVDWHYHYAGDHVPLLDMRNPDDDPTRPSFVGMDIALDFEPRWFDWAYDSLVDMIDLFHDECCRTVWLIDRRLRRRQASDLEEKSGSQLSQPVEIELGKMNLSGSSENVQFYSCRHVFTEVKENDQHLWEIEGEHHDKSIFTFFPGLAVQHNGRLRGIEKSERLRVLACEINHGSTFDP</sequence>
<gene>
    <name evidence="1" type="ORF">N7492_002496</name>
</gene>
<evidence type="ECO:0000313" key="2">
    <source>
        <dbReference type="Proteomes" id="UP001146351"/>
    </source>
</evidence>